<dbReference type="NCBIfam" id="NF003346">
    <property type="entry name" value="PRK04366.1"/>
    <property type="match status" value="1"/>
</dbReference>
<evidence type="ECO:0000256" key="2">
    <source>
        <dbReference type="ARBA" id="ARBA00010756"/>
    </source>
</evidence>
<dbReference type="InterPro" id="IPR049316">
    <property type="entry name" value="GDC-P_C"/>
</dbReference>
<dbReference type="CDD" id="cd00613">
    <property type="entry name" value="GDC-P"/>
    <property type="match status" value="2"/>
</dbReference>
<dbReference type="InterPro" id="IPR015422">
    <property type="entry name" value="PyrdxlP-dep_Trfase_small"/>
</dbReference>
<dbReference type="Proteomes" id="UP000030693">
    <property type="component" value="Unassembled WGS sequence"/>
</dbReference>
<dbReference type="InterPro" id="IPR049315">
    <property type="entry name" value="GDC-P_N"/>
</dbReference>
<evidence type="ECO:0000259" key="8">
    <source>
        <dbReference type="Pfam" id="PF02347"/>
    </source>
</evidence>
<dbReference type="eggNOG" id="KOG2040">
    <property type="taxonomic scope" value="Eukaryota"/>
</dbReference>
<dbReference type="STRING" id="691883.A0A058ZC19"/>
<comment type="similarity">
    <text evidence="2 7">Belongs to the GcvP family.</text>
</comment>
<dbReference type="InterPro" id="IPR015424">
    <property type="entry name" value="PyrdxlP-dep_Trfase"/>
</dbReference>
<evidence type="ECO:0000256" key="6">
    <source>
        <dbReference type="PIRSR" id="PIRSR603437-50"/>
    </source>
</evidence>
<dbReference type="OrthoDB" id="6537869at2759"/>
<accession>A0A058ZC19</accession>
<dbReference type="FunFam" id="3.40.640.10:FF:000007">
    <property type="entry name" value="glycine dehydrogenase (Decarboxylating), mitochondrial"/>
    <property type="match status" value="1"/>
</dbReference>
<evidence type="ECO:0000256" key="1">
    <source>
        <dbReference type="ARBA" id="ARBA00001933"/>
    </source>
</evidence>
<dbReference type="PANTHER" id="PTHR11773">
    <property type="entry name" value="GLYCINE DEHYDROGENASE, DECARBOXYLATING"/>
    <property type="match status" value="1"/>
</dbReference>
<comment type="function">
    <text evidence="7">The glycine cleavage system catalyzes the degradation of glycine.</text>
</comment>
<dbReference type="GO" id="GO:0005960">
    <property type="term" value="C:glycine cleavage complex"/>
    <property type="evidence" value="ECO:0007669"/>
    <property type="project" value="TreeGrafter"/>
</dbReference>
<feature type="modified residue" description="N6-(pyridoxal phosphate)lysine" evidence="6">
    <location>
        <position position="659"/>
    </location>
</feature>
<dbReference type="OMA" id="RNLICTC"/>
<dbReference type="EMBL" id="KB932203">
    <property type="protein sequence ID" value="KCV71468.1"/>
    <property type="molecule type" value="Genomic_DNA"/>
</dbReference>
<dbReference type="GeneID" id="20527139"/>
<dbReference type="RefSeq" id="XP_009494591.1">
    <property type="nucleotide sequence ID" value="XM_009496316.1"/>
</dbReference>
<dbReference type="Gene3D" id="3.90.1150.10">
    <property type="entry name" value="Aspartate Aminotransferase, domain 1"/>
    <property type="match status" value="2"/>
</dbReference>
<evidence type="ECO:0000256" key="4">
    <source>
        <dbReference type="ARBA" id="ARBA00023002"/>
    </source>
</evidence>
<dbReference type="GO" id="GO:0004375">
    <property type="term" value="F:glycine dehydrogenase (decarboxylating) activity"/>
    <property type="evidence" value="ECO:0007669"/>
    <property type="project" value="UniProtKB-UniRule"/>
</dbReference>
<keyword evidence="3 6" id="KW-0663">Pyridoxal phosphate</keyword>
<reference evidence="10" key="1">
    <citation type="submission" date="2013-04" db="EMBL/GenBank/DDBJ databases">
        <title>The Genome Sequence of Fonticula alba ATCC 38817.</title>
        <authorList>
            <consortium name="The Broad Institute Genomics Platform"/>
            <person name="Russ C."/>
            <person name="Cuomo C."/>
            <person name="Burger G."/>
            <person name="Gray M.W."/>
            <person name="Holland P.W.H."/>
            <person name="King N."/>
            <person name="Lang F.B.F."/>
            <person name="Roger A.J."/>
            <person name="Ruiz-Trillo I."/>
            <person name="Brown M."/>
            <person name="Walker B."/>
            <person name="Young S."/>
            <person name="Zeng Q."/>
            <person name="Gargeya S."/>
            <person name="Fitzgerald M."/>
            <person name="Haas B."/>
            <person name="Abouelleil A."/>
            <person name="Allen A.W."/>
            <person name="Alvarado L."/>
            <person name="Arachchi H.M."/>
            <person name="Berlin A.M."/>
            <person name="Chapman S.B."/>
            <person name="Gainer-Dewar J."/>
            <person name="Goldberg J."/>
            <person name="Griggs A."/>
            <person name="Gujja S."/>
            <person name="Hansen M."/>
            <person name="Howarth C."/>
            <person name="Imamovic A."/>
            <person name="Ireland A."/>
            <person name="Larimer J."/>
            <person name="McCowan C."/>
            <person name="Murphy C."/>
            <person name="Pearson M."/>
            <person name="Poon T.W."/>
            <person name="Priest M."/>
            <person name="Roberts A."/>
            <person name="Saif S."/>
            <person name="Shea T."/>
            <person name="Sisk P."/>
            <person name="Sykes S."/>
            <person name="Wortman J."/>
            <person name="Nusbaum C."/>
            <person name="Birren B."/>
        </authorList>
    </citation>
    <scope>NUCLEOTIDE SEQUENCE [LARGE SCALE GENOMIC DNA]</scope>
    <source>
        <strain evidence="10">ATCC 38817</strain>
    </source>
</reference>
<sequence>MTESELLALAKEYASQNEIFDNYIGLGYYNTLTPQVILRNIMENPGWYTQYTPYQAEISQGRLESLLNFQTMVTDLTGMDIANASLLDEGTAAAEAMMMAHAQSNGRRKTFFIDKNTFPQTIAVVKTRAAPFNVNVVVGDFRTFDMSTIADDLCGALVQYPAMDGTIEDFESFSTTVKNHGGLFVVASDLMALTLLKAPGEFGADICLGSTQRFGVPLGFGGPHAAFFATTDKLKRRMPGRLVGVSRDVDGNPALRLALQTREQHIRRERATSNICTAQALLANMAAMYAVYHGPDGLTQIAQRIHALAKTLAHVVTEAGHTVTTSGDGFFDTITIRLRDGTTAAAVAEAANAARINIRVVDEQHVSVSLDETTTKRRLRNLAQLFSDREDLCMDKAAAAAGIGSLADMTPSSSGKLTRNTPFLEHPVFNSYHSETEMLRYLHRLQAKDLSLTHAMIPLGSCTMKLNATSEMVPVTMPGFNSIHPFAPPAQAKGYQNLFRELEADLAEITGFDAVSLQPNSGANGEYAGLMAIRGYHESRGEAHRDVCLIPVSAHGTNPASAMMAGMRVVPVKCLPATGELDMEDLAEKAAKHADNLSCIMVTYPSTFGVFDAGIRDVCQVVHRHGGQVYLDGANMNAQVGICRPGDYGADVVHLNLHKTLCIPHGGGGPGMGPIGVKAHLQPFLPDHPLLPGFGGSKSPGPVASAPYSSASILPIPWAYIRMMGPNGLRQSTETAILNANYMAKRLEDHYSILYRNHNSKCAHEFIIDARPLKETSGIEAIDIAKRLQDYGFHSPTMSWPVVNTLMIEPTESESLAELDRLCDALIAIREEIAAIERGDVSRTDNALKRAPHTAATVTSDTWDRSYSRETAAFPTSSTKTNKFWPTTSRIDDTYGDLNLVCTCPPMESYGEA</sequence>
<evidence type="ECO:0000256" key="5">
    <source>
        <dbReference type="ARBA" id="ARBA00049026"/>
    </source>
</evidence>
<evidence type="ECO:0000256" key="3">
    <source>
        <dbReference type="ARBA" id="ARBA00022898"/>
    </source>
</evidence>
<comment type="catalytic activity">
    <reaction evidence="5 7">
        <text>N(6)-[(R)-lipoyl]-L-lysyl-[glycine-cleavage complex H protein] + glycine + H(+) = N(6)-[(R)-S(8)-aminomethyldihydrolipoyl]-L-lysyl-[glycine-cleavage complex H protein] + CO2</text>
        <dbReference type="Rhea" id="RHEA:24304"/>
        <dbReference type="Rhea" id="RHEA-COMP:10494"/>
        <dbReference type="Rhea" id="RHEA-COMP:10495"/>
        <dbReference type="ChEBI" id="CHEBI:15378"/>
        <dbReference type="ChEBI" id="CHEBI:16526"/>
        <dbReference type="ChEBI" id="CHEBI:57305"/>
        <dbReference type="ChEBI" id="CHEBI:83099"/>
        <dbReference type="ChEBI" id="CHEBI:83143"/>
        <dbReference type="EC" id="1.4.4.2"/>
    </reaction>
</comment>
<evidence type="ECO:0000256" key="7">
    <source>
        <dbReference type="RuleBase" id="RU364056"/>
    </source>
</evidence>
<dbReference type="EC" id="1.4.4.2" evidence="7"/>
<protein>
    <recommendedName>
        <fullName evidence="7">Glycine cleavage system P protein</fullName>
        <ecNumber evidence="7">1.4.4.2</ecNumber>
    </recommendedName>
</protein>
<comment type="cofactor">
    <cofactor evidence="1 6 7">
        <name>pyridoxal 5'-phosphate</name>
        <dbReference type="ChEBI" id="CHEBI:597326"/>
    </cofactor>
</comment>
<keyword evidence="11" id="KW-1185">Reference proteome</keyword>
<comment type="subcellular location">
    <subcellularLocation>
        <location evidence="7">Mitochondrion</location>
    </subcellularLocation>
</comment>
<dbReference type="Pfam" id="PF02347">
    <property type="entry name" value="GDC-P"/>
    <property type="match status" value="2"/>
</dbReference>
<dbReference type="FunFam" id="3.90.1150.10:FF:000007">
    <property type="entry name" value="Glycine dehydrogenase (decarboxylating), mitochondrial"/>
    <property type="match status" value="1"/>
</dbReference>
<dbReference type="Pfam" id="PF21478">
    <property type="entry name" value="GcvP2_C"/>
    <property type="match status" value="1"/>
</dbReference>
<dbReference type="GO" id="GO:0005739">
    <property type="term" value="C:mitochondrion"/>
    <property type="evidence" value="ECO:0007669"/>
    <property type="project" value="UniProtKB-SubCell"/>
</dbReference>
<comment type="subunit">
    <text evidence="7">The glycine cleavage system is composed of four proteins: P, T, L and H.</text>
</comment>
<dbReference type="FunFam" id="3.40.640.10:FF:000005">
    <property type="entry name" value="Glycine dehydrogenase (decarboxylating), mitochondrial"/>
    <property type="match status" value="1"/>
</dbReference>
<proteinExistence type="inferred from homology"/>
<evidence type="ECO:0000313" key="11">
    <source>
        <dbReference type="Proteomes" id="UP000030693"/>
    </source>
</evidence>
<dbReference type="InterPro" id="IPR003437">
    <property type="entry name" value="GcvP"/>
</dbReference>
<dbReference type="InterPro" id="IPR015421">
    <property type="entry name" value="PyrdxlP-dep_Trfase_major"/>
</dbReference>
<feature type="domain" description="Glycine cleavage system P-protein N-terminal" evidence="8">
    <location>
        <begin position="432"/>
        <end position="686"/>
    </location>
</feature>
<dbReference type="GO" id="GO:0019464">
    <property type="term" value="P:glycine decarboxylation via glycine cleavage system"/>
    <property type="evidence" value="ECO:0007669"/>
    <property type="project" value="TreeGrafter"/>
</dbReference>
<dbReference type="GO" id="GO:0016594">
    <property type="term" value="F:glycine binding"/>
    <property type="evidence" value="ECO:0007669"/>
    <property type="project" value="TreeGrafter"/>
</dbReference>
<keyword evidence="7" id="KW-0809">Transit peptide</keyword>
<dbReference type="GO" id="GO:0030170">
    <property type="term" value="F:pyridoxal phosphate binding"/>
    <property type="evidence" value="ECO:0007669"/>
    <property type="project" value="TreeGrafter"/>
</dbReference>
<organism evidence="10">
    <name type="scientific">Fonticula alba</name>
    <name type="common">Slime mold</name>
    <dbReference type="NCBI Taxonomy" id="691883"/>
    <lineage>
        <taxon>Eukaryota</taxon>
        <taxon>Rotosphaerida</taxon>
        <taxon>Fonticulaceae</taxon>
        <taxon>Fonticula</taxon>
    </lineage>
</organism>
<name>A0A058ZC19_FONAL</name>
<evidence type="ECO:0000313" key="10">
    <source>
        <dbReference type="EMBL" id="KCV71468.1"/>
    </source>
</evidence>
<keyword evidence="7" id="KW-0496">Mitochondrion</keyword>
<dbReference type="NCBIfam" id="TIGR00461">
    <property type="entry name" value="gcvP"/>
    <property type="match status" value="1"/>
</dbReference>
<feature type="domain" description="Glycine cleavage system P-protein N-terminal" evidence="8">
    <location>
        <begin position="2"/>
        <end position="386"/>
    </location>
</feature>
<dbReference type="AlphaFoldDB" id="A0A058ZC19"/>
<evidence type="ECO:0000259" key="9">
    <source>
        <dbReference type="Pfam" id="PF21478"/>
    </source>
</evidence>
<feature type="domain" description="Glycine dehydrogenase C-terminal" evidence="9">
    <location>
        <begin position="732"/>
        <end position="853"/>
    </location>
</feature>
<dbReference type="SUPFAM" id="SSF53383">
    <property type="entry name" value="PLP-dependent transferases"/>
    <property type="match status" value="2"/>
</dbReference>
<dbReference type="PANTHER" id="PTHR11773:SF1">
    <property type="entry name" value="GLYCINE DEHYDROGENASE (DECARBOXYLATING), MITOCHONDRIAL"/>
    <property type="match status" value="1"/>
</dbReference>
<keyword evidence="4 7" id="KW-0560">Oxidoreductase</keyword>
<dbReference type="Gene3D" id="3.40.640.10">
    <property type="entry name" value="Type I PLP-dependent aspartate aminotransferase-like (Major domain)"/>
    <property type="match status" value="2"/>
</dbReference>
<dbReference type="InterPro" id="IPR020581">
    <property type="entry name" value="GDC_P"/>
</dbReference>
<gene>
    <name evidence="10" type="ORF">H696_02414</name>
</gene>